<sequence>MKTTAPKELGILVVAGVFGLIAGGVALAVFSTGFIAALFIAGLVAVIVAVVLWLGWREPAGRNTQPGLTSKGEPIGADAAARAAGAAAHGVGHAPATTATSPVVAAGATAATPETAGKSSTAETKAVSATPANESAAASAPKAGTSVAGDPNARTVHAGAGAAGGIASEVSGDAGASVVEAKPAAAAPVKAKPGKPGTASVEAAPSDADKPKLLDQAREGGPDNLKEIKGVGPKMETMLHGMGIYHFDQVASWTDKELAWVDSNLEGFKGRASRDNWVSQAKILAAGGDTEFSKKVDKGGVY</sequence>
<dbReference type="Gene3D" id="1.10.150.20">
    <property type="entry name" value="5' to 3' exonuclease, C-terminal subdomain"/>
    <property type="match status" value="1"/>
</dbReference>
<feature type="region of interest" description="Disordered" evidence="1">
    <location>
        <begin position="110"/>
        <end position="152"/>
    </location>
</feature>
<gene>
    <name evidence="3" type="ORF">LGQ03_02790</name>
</gene>
<comment type="caution">
    <text evidence="3">The sequence shown here is derived from an EMBL/GenBank/DDBJ whole genome shotgun (WGS) entry which is preliminary data.</text>
</comment>
<dbReference type="RefSeq" id="WP_226747145.1">
    <property type="nucleotide sequence ID" value="NZ_JAJATZ010000001.1"/>
</dbReference>
<evidence type="ECO:0000256" key="1">
    <source>
        <dbReference type="SAM" id="MobiDB-lite"/>
    </source>
</evidence>
<dbReference type="EMBL" id="JAJATZ010000001">
    <property type="protein sequence ID" value="MCB5198158.1"/>
    <property type="molecule type" value="Genomic_DNA"/>
</dbReference>
<evidence type="ECO:0000256" key="2">
    <source>
        <dbReference type="SAM" id="Phobius"/>
    </source>
</evidence>
<name>A0ABS8BR18_9RHOB</name>
<protein>
    <recommendedName>
        <fullName evidence="5">Flap endonuclease-1-like 5' DNA nuclease</fullName>
    </recommendedName>
</protein>
<accession>A0ABS8BR18</accession>
<feature type="transmembrane region" description="Helical" evidence="2">
    <location>
        <begin position="9"/>
        <end position="29"/>
    </location>
</feature>
<keyword evidence="2" id="KW-0472">Membrane</keyword>
<evidence type="ECO:0000313" key="3">
    <source>
        <dbReference type="EMBL" id="MCB5198158.1"/>
    </source>
</evidence>
<dbReference type="Proteomes" id="UP001138961">
    <property type="component" value="Unassembled WGS sequence"/>
</dbReference>
<keyword evidence="4" id="KW-1185">Reference proteome</keyword>
<evidence type="ECO:0008006" key="5">
    <source>
        <dbReference type="Google" id="ProtNLM"/>
    </source>
</evidence>
<feature type="compositionally biased region" description="Low complexity" evidence="1">
    <location>
        <begin position="185"/>
        <end position="199"/>
    </location>
</feature>
<keyword evidence="2" id="KW-0812">Transmembrane</keyword>
<feature type="region of interest" description="Disordered" evidence="1">
    <location>
        <begin position="185"/>
        <end position="224"/>
    </location>
</feature>
<feature type="transmembrane region" description="Helical" evidence="2">
    <location>
        <begin position="35"/>
        <end position="56"/>
    </location>
</feature>
<feature type="compositionally biased region" description="Basic and acidic residues" evidence="1">
    <location>
        <begin position="207"/>
        <end position="224"/>
    </location>
</feature>
<reference evidence="3" key="1">
    <citation type="submission" date="2021-10" db="EMBL/GenBank/DDBJ databases">
        <title>Loktanella gaetbuli sp. nov., isolated from a tidal flat.</title>
        <authorList>
            <person name="Park S."/>
            <person name="Yoon J.-H."/>
        </authorList>
    </citation>
    <scope>NUCLEOTIDE SEQUENCE</scope>
    <source>
        <strain evidence="3">TSTF-M6</strain>
    </source>
</reference>
<evidence type="ECO:0000313" key="4">
    <source>
        <dbReference type="Proteomes" id="UP001138961"/>
    </source>
</evidence>
<proteinExistence type="predicted"/>
<feature type="compositionally biased region" description="Low complexity" evidence="1">
    <location>
        <begin position="126"/>
        <end position="148"/>
    </location>
</feature>
<organism evidence="3 4">
    <name type="scientific">Loktanella gaetbuli</name>
    <dbReference type="NCBI Taxonomy" id="2881335"/>
    <lineage>
        <taxon>Bacteria</taxon>
        <taxon>Pseudomonadati</taxon>
        <taxon>Pseudomonadota</taxon>
        <taxon>Alphaproteobacteria</taxon>
        <taxon>Rhodobacterales</taxon>
        <taxon>Roseobacteraceae</taxon>
        <taxon>Loktanella</taxon>
    </lineage>
</organism>
<keyword evidence="2" id="KW-1133">Transmembrane helix</keyword>